<proteinExistence type="predicted"/>
<dbReference type="EMBL" id="ASGP02000003">
    <property type="protein sequence ID" value="KAH9517633.1"/>
    <property type="molecule type" value="Genomic_DNA"/>
</dbReference>
<evidence type="ECO:0000313" key="1">
    <source>
        <dbReference type="EMBL" id="KAH9517633.1"/>
    </source>
</evidence>
<reference evidence="1" key="1">
    <citation type="submission" date="2013-05" db="EMBL/GenBank/DDBJ databases">
        <authorList>
            <person name="Yim A.K.Y."/>
            <person name="Chan T.F."/>
            <person name="Ji K.M."/>
            <person name="Liu X.Y."/>
            <person name="Zhou J.W."/>
            <person name="Li R.Q."/>
            <person name="Yang K.Y."/>
            <person name="Li J."/>
            <person name="Li M."/>
            <person name="Law P.T.W."/>
            <person name="Wu Y.L."/>
            <person name="Cai Z.L."/>
            <person name="Qin H."/>
            <person name="Bao Y."/>
            <person name="Leung R.K.K."/>
            <person name="Ng P.K.S."/>
            <person name="Zou J."/>
            <person name="Zhong X.J."/>
            <person name="Ran P.X."/>
            <person name="Zhong N.S."/>
            <person name="Liu Z.G."/>
            <person name="Tsui S.K.W."/>
        </authorList>
    </citation>
    <scope>NUCLEOTIDE SEQUENCE</scope>
    <source>
        <strain evidence="1">Derf</strain>
        <tissue evidence="1">Whole organism</tissue>
    </source>
</reference>
<organism evidence="1 2">
    <name type="scientific">Dermatophagoides farinae</name>
    <name type="common">American house dust mite</name>
    <dbReference type="NCBI Taxonomy" id="6954"/>
    <lineage>
        <taxon>Eukaryota</taxon>
        <taxon>Metazoa</taxon>
        <taxon>Ecdysozoa</taxon>
        <taxon>Arthropoda</taxon>
        <taxon>Chelicerata</taxon>
        <taxon>Arachnida</taxon>
        <taxon>Acari</taxon>
        <taxon>Acariformes</taxon>
        <taxon>Sarcoptiformes</taxon>
        <taxon>Astigmata</taxon>
        <taxon>Psoroptidia</taxon>
        <taxon>Analgoidea</taxon>
        <taxon>Pyroglyphidae</taxon>
        <taxon>Dermatophagoidinae</taxon>
        <taxon>Dermatophagoides</taxon>
    </lineage>
</organism>
<name>A0A922L460_DERFA</name>
<dbReference type="AlphaFoldDB" id="A0A922L460"/>
<keyword evidence="2" id="KW-1185">Reference proteome</keyword>
<evidence type="ECO:0000313" key="2">
    <source>
        <dbReference type="Proteomes" id="UP000790347"/>
    </source>
</evidence>
<reference evidence="1" key="2">
    <citation type="journal article" date="2022" name="Res Sq">
        <title>Comparative Genomics Reveals Insights into the Divergent Evolution of Astigmatic Mites and Household Pest Adaptations.</title>
        <authorList>
            <person name="Xiong Q."/>
            <person name="Wan A.T.-Y."/>
            <person name="Liu X.-Y."/>
            <person name="Fung C.S.-H."/>
            <person name="Xiao X."/>
            <person name="Malainual N."/>
            <person name="Hou J."/>
            <person name="Wang L."/>
            <person name="Wang M."/>
            <person name="Yang K."/>
            <person name="Cui Y."/>
            <person name="Leung E."/>
            <person name="Nong W."/>
            <person name="Shin S.-K."/>
            <person name="Au S."/>
            <person name="Jeong K.Y."/>
            <person name="Chew F.T."/>
            <person name="Hui J."/>
            <person name="Leung T.F."/>
            <person name="Tungtrongchitr A."/>
            <person name="Zhong N."/>
            <person name="Liu Z."/>
            <person name="Tsui S."/>
        </authorList>
    </citation>
    <scope>NUCLEOTIDE SEQUENCE</scope>
    <source>
        <strain evidence="1">Derf</strain>
        <tissue evidence="1">Whole organism</tissue>
    </source>
</reference>
<comment type="caution">
    <text evidence="1">The sequence shown here is derived from an EMBL/GenBank/DDBJ whole genome shotgun (WGS) entry which is preliminary data.</text>
</comment>
<gene>
    <name evidence="1" type="ORF">DERF_008287</name>
</gene>
<protein>
    <submittedName>
        <fullName evidence="1">Uncharacterized protein</fullName>
    </submittedName>
</protein>
<dbReference type="Proteomes" id="UP000790347">
    <property type="component" value="Unassembled WGS sequence"/>
</dbReference>
<accession>A0A922L460</accession>
<sequence length="80" mass="9232">MDGNVTSLLKKKFPVMYWLQQVSPSSSLCKRGYIDQPVLRNIVKNKICMWWKSITVIGVGDGDDYYYYHRIRGGGEKVSI</sequence>